<organism evidence="2 3">
    <name type="scientific">Anaerofilum hominis</name>
    <dbReference type="NCBI Taxonomy" id="2763016"/>
    <lineage>
        <taxon>Bacteria</taxon>
        <taxon>Bacillati</taxon>
        <taxon>Bacillota</taxon>
        <taxon>Clostridia</taxon>
        <taxon>Eubacteriales</taxon>
        <taxon>Oscillospiraceae</taxon>
        <taxon>Anaerofilum</taxon>
    </lineage>
</organism>
<accession>A0A923I403</accession>
<proteinExistence type="predicted"/>
<feature type="transmembrane region" description="Helical" evidence="1">
    <location>
        <begin position="32"/>
        <end position="50"/>
    </location>
</feature>
<dbReference type="Proteomes" id="UP000659630">
    <property type="component" value="Unassembled WGS sequence"/>
</dbReference>
<reference evidence="2" key="1">
    <citation type="submission" date="2020-08" db="EMBL/GenBank/DDBJ databases">
        <title>Genome public.</title>
        <authorList>
            <person name="Liu C."/>
            <person name="Sun Q."/>
        </authorList>
    </citation>
    <scope>NUCLEOTIDE SEQUENCE</scope>
    <source>
        <strain evidence="2">BX8</strain>
    </source>
</reference>
<evidence type="ECO:0000256" key="1">
    <source>
        <dbReference type="SAM" id="Phobius"/>
    </source>
</evidence>
<protein>
    <submittedName>
        <fullName evidence="2">Stage III sporulation protein AF</fullName>
    </submittedName>
</protein>
<keyword evidence="1" id="KW-1133">Transmembrane helix</keyword>
<name>A0A923I403_9FIRM</name>
<comment type="caution">
    <text evidence="2">The sequence shown here is derived from an EMBL/GenBank/DDBJ whole genome shotgun (WGS) entry which is preliminary data.</text>
</comment>
<evidence type="ECO:0000313" key="2">
    <source>
        <dbReference type="EMBL" id="MBC5579931.1"/>
    </source>
</evidence>
<dbReference type="RefSeq" id="WP_186886311.1">
    <property type="nucleotide sequence ID" value="NZ_JACONZ010000001.1"/>
</dbReference>
<evidence type="ECO:0000313" key="3">
    <source>
        <dbReference type="Proteomes" id="UP000659630"/>
    </source>
</evidence>
<dbReference type="AlphaFoldDB" id="A0A923I403"/>
<keyword evidence="1" id="KW-0812">Transmembrane</keyword>
<sequence length="159" mass="16892">MELIRKWVLVLCVSAVLVSVLQSVLPEKGSFSVIKLVLSLYILITLISPVREFSAADLSLSLEQSQPAYVQADLTESILGQAGRQLEATVTRGLEGAGFEPGEVSVELALNESGEAVLASVTVVCNGDAETIRETVDSALGCEAPLVLSARDGMEETWN</sequence>
<gene>
    <name evidence="2" type="ORF">H8S23_00245</name>
</gene>
<dbReference type="EMBL" id="JACONZ010000001">
    <property type="protein sequence ID" value="MBC5579931.1"/>
    <property type="molecule type" value="Genomic_DNA"/>
</dbReference>
<keyword evidence="1" id="KW-0472">Membrane</keyword>
<keyword evidence="3" id="KW-1185">Reference proteome</keyword>